<dbReference type="Proteomes" id="UP001590951">
    <property type="component" value="Unassembled WGS sequence"/>
</dbReference>
<sequence>MPSQVEYDCIIGRMLGKVREVILSCDPEDDSENMIFITPFALLPSIKKLSCWNTREGSSQSPFRDCHLRRKASTISELTFDSCETISTRLFEYLEGVQTQRRFTYLNPKHYFNPFWI</sequence>
<gene>
    <name evidence="1" type="ORF">ABVK25_002934</name>
</gene>
<keyword evidence="2" id="KW-1185">Reference proteome</keyword>
<reference evidence="1 2" key="1">
    <citation type="submission" date="2024-09" db="EMBL/GenBank/DDBJ databases">
        <title>Rethinking Asexuality: The Enigmatic Case of Functional Sexual Genes in Lepraria (Stereocaulaceae).</title>
        <authorList>
            <person name="Doellman M."/>
            <person name="Sun Y."/>
            <person name="Barcenas-Pena A."/>
            <person name="Lumbsch H.T."/>
            <person name="Grewe F."/>
        </authorList>
    </citation>
    <scope>NUCLEOTIDE SEQUENCE [LARGE SCALE GENOMIC DNA]</scope>
    <source>
        <strain evidence="1 2">Grewe 0041</strain>
    </source>
</reference>
<protein>
    <submittedName>
        <fullName evidence="1">Uncharacterized protein</fullName>
    </submittedName>
</protein>
<name>A0ABR4BFB1_9LECA</name>
<proteinExistence type="predicted"/>
<evidence type="ECO:0000313" key="1">
    <source>
        <dbReference type="EMBL" id="KAL2056540.1"/>
    </source>
</evidence>
<organism evidence="1 2">
    <name type="scientific">Lepraria finkii</name>
    <dbReference type="NCBI Taxonomy" id="1340010"/>
    <lineage>
        <taxon>Eukaryota</taxon>
        <taxon>Fungi</taxon>
        <taxon>Dikarya</taxon>
        <taxon>Ascomycota</taxon>
        <taxon>Pezizomycotina</taxon>
        <taxon>Lecanoromycetes</taxon>
        <taxon>OSLEUM clade</taxon>
        <taxon>Lecanoromycetidae</taxon>
        <taxon>Lecanorales</taxon>
        <taxon>Lecanorineae</taxon>
        <taxon>Stereocaulaceae</taxon>
        <taxon>Lepraria</taxon>
    </lineage>
</organism>
<accession>A0ABR4BFB1</accession>
<dbReference type="EMBL" id="JBHFEH010000007">
    <property type="protein sequence ID" value="KAL2056540.1"/>
    <property type="molecule type" value="Genomic_DNA"/>
</dbReference>
<comment type="caution">
    <text evidence="1">The sequence shown here is derived from an EMBL/GenBank/DDBJ whole genome shotgun (WGS) entry which is preliminary data.</text>
</comment>
<evidence type="ECO:0000313" key="2">
    <source>
        <dbReference type="Proteomes" id="UP001590951"/>
    </source>
</evidence>